<dbReference type="AlphaFoldDB" id="A0AA88Q9L7"/>
<dbReference type="Proteomes" id="UP001187471">
    <property type="component" value="Unassembled WGS sequence"/>
</dbReference>
<evidence type="ECO:0000313" key="4">
    <source>
        <dbReference type="Proteomes" id="UP001187471"/>
    </source>
</evidence>
<evidence type="ECO:0000259" key="1">
    <source>
        <dbReference type="Pfam" id="PF07887"/>
    </source>
</evidence>
<feature type="domain" description="Calmodulin binding protein-like N-terminal" evidence="1">
    <location>
        <begin position="55"/>
        <end position="200"/>
    </location>
</feature>
<sequence>MGISGPAVVGASNIGRSISTTTIDVQLCHHIGTYGRRPPPSISGNEATTSKPQSLQLQFLTKISCPVFTGKDIEGEECEPVKLALVDRFTQETVKDGAEAAAGVEILILEGELEDGKRDSWTHEEFNDKIVREWEGRKSILRGNTSLKLKEGTGTLGRISITHNSRWMRNCKLRIGARVVDNSFGISIKEAISESFLVKDGRSKLYEKHYPPSLVDEVWRLENISKKGVYYKRLSGAKITTVKDFLTLLSINPRRLQEILKAGDKTWKIIIEHARTCFIGKGMYMYYVPNSQEKTGVVFDVEGDAAAHRLVESASEHWDEVQSFDDESLQTDGSFQSMHSSGPDSLTDRNFVTPPMIDDPEINNDGLLVTDYRGQEDLYCPLWTPDFDQCLLVFNDNHRFRSESPPVELHANQETDATDFLLIDPGPSHKVPRRSIIM</sequence>
<feature type="non-terminal residue" evidence="3">
    <location>
        <position position="1"/>
    </location>
</feature>
<dbReference type="Pfam" id="PF07887">
    <property type="entry name" value="Calmodulin_bind"/>
    <property type="match status" value="1"/>
</dbReference>
<evidence type="ECO:0000313" key="3">
    <source>
        <dbReference type="EMBL" id="KAK2965118.1"/>
    </source>
</evidence>
<gene>
    <name evidence="3" type="ORF">RJ640_005281</name>
</gene>
<protein>
    <submittedName>
        <fullName evidence="3">Uncharacterized protein</fullName>
    </submittedName>
</protein>
<dbReference type="Pfam" id="PF20451">
    <property type="entry name" value="Calmod_bind_M"/>
    <property type="match status" value="1"/>
</dbReference>
<dbReference type="GO" id="GO:0043565">
    <property type="term" value="F:sequence-specific DNA binding"/>
    <property type="evidence" value="ECO:0007669"/>
    <property type="project" value="TreeGrafter"/>
</dbReference>
<dbReference type="PANTHER" id="PTHR31713:SF14">
    <property type="entry name" value="CALMODULIN-BINDING PROTEIN 60 A"/>
    <property type="match status" value="1"/>
</dbReference>
<proteinExistence type="predicted"/>
<name>A0AA88Q9L7_9ASTE</name>
<accession>A0AA88Q9L7</accession>
<evidence type="ECO:0000259" key="2">
    <source>
        <dbReference type="Pfam" id="PF20451"/>
    </source>
</evidence>
<dbReference type="InterPro" id="IPR046830">
    <property type="entry name" value="Calmod_bind_M"/>
</dbReference>
<dbReference type="GO" id="GO:0080142">
    <property type="term" value="P:regulation of salicylic acid biosynthetic process"/>
    <property type="evidence" value="ECO:0007669"/>
    <property type="project" value="TreeGrafter"/>
</dbReference>
<dbReference type="PANTHER" id="PTHR31713">
    <property type="entry name" value="OS02G0177800 PROTEIN"/>
    <property type="match status" value="1"/>
</dbReference>
<dbReference type="InterPro" id="IPR012416">
    <property type="entry name" value="CBP60"/>
</dbReference>
<keyword evidence="4" id="KW-1185">Reference proteome</keyword>
<dbReference type="EMBL" id="JAVXUO010003230">
    <property type="protein sequence ID" value="KAK2965118.1"/>
    <property type="molecule type" value="Genomic_DNA"/>
</dbReference>
<dbReference type="GO" id="GO:0005516">
    <property type="term" value="F:calmodulin binding"/>
    <property type="evidence" value="ECO:0007669"/>
    <property type="project" value="InterPro"/>
</dbReference>
<dbReference type="GO" id="GO:0005634">
    <property type="term" value="C:nucleus"/>
    <property type="evidence" value="ECO:0007669"/>
    <property type="project" value="TreeGrafter"/>
</dbReference>
<reference evidence="3" key="1">
    <citation type="submission" date="2022-12" db="EMBL/GenBank/DDBJ databases">
        <title>Draft genome assemblies for two species of Escallonia (Escalloniales).</title>
        <authorList>
            <person name="Chanderbali A."/>
            <person name="Dervinis C."/>
            <person name="Anghel I."/>
            <person name="Soltis D."/>
            <person name="Soltis P."/>
            <person name="Zapata F."/>
        </authorList>
    </citation>
    <scope>NUCLEOTIDE SEQUENCE</scope>
    <source>
        <strain evidence="3">UCBG92.1500</strain>
        <tissue evidence="3">Leaf</tissue>
    </source>
</reference>
<dbReference type="GO" id="GO:0003700">
    <property type="term" value="F:DNA-binding transcription factor activity"/>
    <property type="evidence" value="ECO:0007669"/>
    <property type="project" value="TreeGrafter"/>
</dbReference>
<dbReference type="InterPro" id="IPR046831">
    <property type="entry name" value="Calmodulin_bind_N"/>
</dbReference>
<feature type="domain" description="Calmodulin binding protein central" evidence="2">
    <location>
        <begin position="214"/>
        <end position="277"/>
    </location>
</feature>
<comment type="caution">
    <text evidence="3">The sequence shown here is derived from an EMBL/GenBank/DDBJ whole genome shotgun (WGS) entry which is preliminary data.</text>
</comment>
<organism evidence="3 4">
    <name type="scientific">Escallonia rubra</name>
    <dbReference type="NCBI Taxonomy" id="112253"/>
    <lineage>
        <taxon>Eukaryota</taxon>
        <taxon>Viridiplantae</taxon>
        <taxon>Streptophyta</taxon>
        <taxon>Embryophyta</taxon>
        <taxon>Tracheophyta</taxon>
        <taxon>Spermatophyta</taxon>
        <taxon>Magnoliopsida</taxon>
        <taxon>eudicotyledons</taxon>
        <taxon>Gunneridae</taxon>
        <taxon>Pentapetalae</taxon>
        <taxon>asterids</taxon>
        <taxon>campanulids</taxon>
        <taxon>Escalloniales</taxon>
        <taxon>Escalloniaceae</taxon>
        <taxon>Escallonia</taxon>
    </lineage>
</organism>